<name>A0AAD9CXL8_PAPLA</name>
<dbReference type="EMBL" id="JAODAN010000006">
    <property type="protein sequence ID" value="KAK1923377.1"/>
    <property type="molecule type" value="Genomic_DNA"/>
</dbReference>
<keyword evidence="1" id="KW-0472">Membrane</keyword>
<dbReference type="Proteomes" id="UP001182556">
    <property type="component" value="Unassembled WGS sequence"/>
</dbReference>
<organism evidence="2 3">
    <name type="scientific">Papiliotrema laurentii</name>
    <name type="common">Cryptococcus laurentii</name>
    <dbReference type="NCBI Taxonomy" id="5418"/>
    <lineage>
        <taxon>Eukaryota</taxon>
        <taxon>Fungi</taxon>
        <taxon>Dikarya</taxon>
        <taxon>Basidiomycota</taxon>
        <taxon>Agaricomycotina</taxon>
        <taxon>Tremellomycetes</taxon>
        <taxon>Tremellales</taxon>
        <taxon>Rhynchogastremaceae</taxon>
        <taxon>Papiliotrema</taxon>
    </lineage>
</organism>
<feature type="transmembrane region" description="Helical" evidence="1">
    <location>
        <begin position="54"/>
        <end position="71"/>
    </location>
</feature>
<evidence type="ECO:0000313" key="2">
    <source>
        <dbReference type="EMBL" id="KAK1923377.1"/>
    </source>
</evidence>
<keyword evidence="1" id="KW-1133">Transmembrane helix</keyword>
<sequence>MTVDYIPLANSPSQYAADEERGQFSPTKRYFPGRTTGQKSLTDYIPAQLTRLRMLVLIPLLALLVLYHVLFTRLGSSFHEPLRDNPYFHTGDVIKHNNQVSANMARCRALDLLRDTASPPESLSMEAEEERIEQGCGTNQTTIVILASGWFAEAFKGDDYSPETIYAQSAISTLNAHGYSYVFASTEKGDFNVSKTVELWEEFRENVRMIWADPEVVDECWNGESQSCLKTAENPEGIEAWRMMTFAYDEGASNPLGDAWTLSPLPFKDKTLLSYSIEPICKRLTLDAPHDRADPPQAYISANDAESFSPDRVAWSTLYLGHMHKSLGIDVVASLHTDNEVVAAEMNRAGLVDLGHLDKMDFYRHLGQSFVFIGIGEQGLSSEPWMGLCMNVPYINPVLEWDEKRPDDRSKWQVENPQLAHLYPPYVYHVKQHDLEGLKNAIKTARATPIGSYVPASMQFEAVCENTARVLEDDWRGKAEAVLKSGKGMKFEL</sequence>
<proteinExistence type="predicted"/>
<protein>
    <submittedName>
        <fullName evidence="2">Uncharacterized protein</fullName>
    </submittedName>
</protein>
<keyword evidence="3" id="KW-1185">Reference proteome</keyword>
<evidence type="ECO:0000256" key="1">
    <source>
        <dbReference type="SAM" id="Phobius"/>
    </source>
</evidence>
<evidence type="ECO:0000313" key="3">
    <source>
        <dbReference type="Proteomes" id="UP001182556"/>
    </source>
</evidence>
<gene>
    <name evidence="2" type="ORF">DB88DRAFT_490975</name>
</gene>
<dbReference type="AlphaFoldDB" id="A0AAD9CXL8"/>
<keyword evidence="1" id="KW-0812">Transmembrane</keyword>
<reference evidence="2" key="1">
    <citation type="submission" date="2023-02" db="EMBL/GenBank/DDBJ databases">
        <title>Identification and recombinant expression of a fungal hydrolase from Papiliotrema laurentii that hydrolyzes apple cutin and clears colloidal polyester polyurethane.</title>
        <authorList>
            <consortium name="DOE Joint Genome Institute"/>
            <person name="Roman V.A."/>
            <person name="Bojanowski C."/>
            <person name="Crable B.R."/>
            <person name="Wagner D.N."/>
            <person name="Hung C.S."/>
            <person name="Nadeau L.J."/>
            <person name="Schratz L."/>
            <person name="Haridas S."/>
            <person name="Pangilinan J."/>
            <person name="Lipzen A."/>
            <person name="Na H."/>
            <person name="Yan M."/>
            <person name="Ng V."/>
            <person name="Grigoriev I.V."/>
            <person name="Spatafora J.W."/>
            <person name="Barlow D."/>
            <person name="Biffinger J."/>
            <person name="Kelley-Loughnane N."/>
            <person name="Varaljay V.A."/>
            <person name="Crookes-Goodson W.J."/>
        </authorList>
    </citation>
    <scope>NUCLEOTIDE SEQUENCE</scope>
    <source>
        <strain evidence="2">5307AH</strain>
    </source>
</reference>
<comment type="caution">
    <text evidence="2">The sequence shown here is derived from an EMBL/GenBank/DDBJ whole genome shotgun (WGS) entry which is preliminary data.</text>
</comment>
<accession>A0AAD9CXL8</accession>